<dbReference type="InterPro" id="IPR045291">
    <property type="entry name" value="Complex1_LYR_LYRM9"/>
</dbReference>
<dbReference type="EMBL" id="LSRQ01000271">
    <property type="protein sequence ID" value="OAY84079.1"/>
    <property type="molecule type" value="Genomic_DNA"/>
</dbReference>
<organism evidence="2 3">
    <name type="scientific">Ananas comosus</name>
    <name type="common">Pineapple</name>
    <name type="synonym">Ananas ananas</name>
    <dbReference type="NCBI Taxonomy" id="4615"/>
    <lineage>
        <taxon>Eukaryota</taxon>
        <taxon>Viridiplantae</taxon>
        <taxon>Streptophyta</taxon>
        <taxon>Embryophyta</taxon>
        <taxon>Tracheophyta</taxon>
        <taxon>Spermatophyta</taxon>
        <taxon>Magnoliopsida</taxon>
        <taxon>Liliopsida</taxon>
        <taxon>Poales</taxon>
        <taxon>Bromeliaceae</taxon>
        <taxon>Bromelioideae</taxon>
        <taxon>Ananas</taxon>
    </lineage>
</organism>
<dbReference type="STRING" id="4615.A0A199W438"/>
<name>A0A199W438_ANACO</name>
<evidence type="ECO:0000313" key="2">
    <source>
        <dbReference type="EMBL" id="OAY84079.1"/>
    </source>
</evidence>
<sequence>MGLRLRLAPAQGRDLVRRLPPETRAYYAKYARENFVNHRDADPSTSLSDLLRRAYAYSTWVLNKQLGDSHCAEYLDFVNGLNEFQSARSRVTRDSAIMGIVDIDNDKANPQVQPLCIGDIYKSVCYREQSRRSTDKDSGALEQEVTEYVLDENSVHLT</sequence>
<proteinExistence type="inferred from homology"/>
<comment type="caution">
    <text evidence="2">The sequence shown here is derived from an EMBL/GenBank/DDBJ whole genome shotgun (WGS) entry which is preliminary data.</text>
</comment>
<dbReference type="PANTHER" id="PTHR36758">
    <property type="entry name" value="OS01G0342800 PROTEIN"/>
    <property type="match status" value="1"/>
</dbReference>
<dbReference type="Proteomes" id="UP000092600">
    <property type="component" value="Unassembled WGS sequence"/>
</dbReference>
<evidence type="ECO:0000313" key="3">
    <source>
        <dbReference type="Proteomes" id="UP000092600"/>
    </source>
</evidence>
<comment type="similarity">
    <text evidence="1">Belongs to the complex I LYR family. LYRM9 subfamily.</text>
</comment>
<evidence type="ECO:0000256" key="1">
    <source>
        <dbReference type="ARBA" id="ARBA00025757"/>
    </source>
</evidence>
<accession>A0A199W438</accession>
<reference evidence="2 3" key="1">
    <citation type="journal article" date="2016" name="DNA Res.">
        <title>The draft genome of MD-2 pineapple using hybrid error correction of long reads.</title>
        <authorList>
            <person name="Redwan R.M."/>
            <person name="Saidin A."/>
            <person name="Kumar S.V."/>
        </authorList>
    </citation>
    <scope>NUCLEOTIDE SEQUENCE [LARGE SCALE GENOMIC DNA]</scope>
    <source>
        <strain evidence="3">cv. MD2</strain>
        <tissue evidence="2">Leaf</tissue>
    </source>
</reference>
<gene>
    <name evidence="2" type="ORF">ACMD2_24879</name>
</gene>
<dbReference type="PANTHER" id="PTHR36758:SF1">
    <property type="entry name" value="OS01G0342800 PROTEIN"/>
    <property type="match status" value="1"/>
</dbReference>
<dbReference type="CDD" id="cd20269">
    <property type="entry name" value="Complex1_LYR_LYRM9"/>
    <property type="match status" value="1"/>
</dbReference>
<protein>
    <submittedName>
        <fullName evidence="2">LYR motif-containing protein</fullName>
    </submittedName>
</protein>
<dbReference type="AlphaFoldDB" id="A0A199W438"/>